<evidence type="ECO:0000313" key="4">
    <source>
        <dbReference type="EMBL" id="QUR69166.1"/>
    </source>
</evidence>
<comment type="similarity">
    <text evidence="1">Belongs to the beta-class carbonic anhydrase family.</text>
</comment>
<evidence type="ECO:0000313" key="5">
    <source>
        <dbReference type="Proteomes" id="UP000682202"/>
    </source>
</evidence>
<dbReference type="SMART" id="SM00947">
    <property type="entry name" value="Pro_CA"/>
    <property type="match status" value="1"/>
</dbReference>
<reference evidence="4" key="1">
    <citation type="submission" date="2019-12" db="EMBL/GenBank/DDBJ databases">
        <title>Mycobacterium spongiae sp. nov.</title>
        <authorList>
            <person name="Stinear T."/>
        </authorList>
    </citation>
    <scope>NUCLEOTIDE SEQUENCE</scope>
    <source>
        <strain evidence="4">FSD4b-SM</strain>
    </source>
</reference>
<dbReference type="GO" id="GO:0008270">
    <property type="term" value="F:zinc ion binding"/>
    <property type="evidence" value="ECO:0007669"/>
    <property type="project" value="InterPro"/>
</dbReference>
<feature type="binding site" evidence="3">
    <location>
        <position position="110"/>
    </location>
    <ligand>
        <name>Zn(2+)</name>
        <dbReference type="ChEBI" id="CHEBI:29105"/>
    </ligand>
</feature>
<dbReference type="Pfam" id="PF00484">
    <property type="entry name" value="Pro_CA"/>
    <property type="match status" value="1"/>
</dbReference>
<feature type="binding site" evidence="3">
    <location>
        <position position="57"/>
    </location>
    <ligand>
        <name>Zn(2+)</name>
        <dbReference type="ChEBI" id="CHEBI:29105"/>
    </ligand>
</feature>
<dbReference type="Gene3D" id="3.40.1050.10">
    <property type="entry name" value="Carbonic anhydrase"/>
    <property type="match status" value="1"/>
</dbReference>
<evidence type="ECO:0000256" key="2">
    <source>
        <dbReference type="ARBA" id="ARBA00024993"/>
    </source>
</evidence>
<dbReference type="AlphaFoldDB" id="A0A975K0L3"/>
<gene>
    <name evidence="4" type="ORF">F6B93_20670</name>
</gene>
<accession>A0A975K0L3</accession>
<evidence type="ECO:0008006" key="6">
    <source>
        <dbReference type="Google" id="ProtNLM"/>
    </source>
</evidence>
<dbReference type="EMBL" id="CP046600">
    <property type="protein sequence ID" value="QUR69166.1"/>
    <property type="molecule type" value="Genomic_DNA"/>
</dbReference>
<protein>
    <recommendedName>
        <fullName evidence="6">Carbonic anhydrase</fullName>
    </recommendedName>
</protein>
<keyword evidence="3" id="KW-0479">Metal-binding</keyword>
<name>A0A975K0L3_9MYCO</name>
<sequence length="218" mass="23247">MYTAQPSSTIREEATMSNPSIAWQRLQAGNQHFHATSRSRQKAATRDQSPLAVVFRCADDRTASEAVFGQSWGSLMDISNWGHVIDTGVLATVEYAVDKLKTPLIVILGHENSSAMEASLEAWNNVNIPEGATRAVIEHAMFSLARQDASISNADELAAAHTVHTGVSLLQKSAALAKAVDSGQSAIVCLVRDADGGLRVCATFGDVAENEAPLLECV</sequence>
<evidence type="ECO:0000256" key="3">
    <source>
        <dbReference type="PIRSR" id="PIRSR601765-1"/>
    </source>
</evidence>
<feature type="binding site" evidence="3">
    <location>
        <position position="59"/>
    </location>
    <ligand>
        <name>Zn(2+)</name>
        <dbReference type="ChEBI" id="CHEBI:29105"/>
    </ligand>
</feature>
<dbReference type="PANTHER" id="PTHR11002">
    <property type="entry name" value="CARBONIC ANHYDRASE"/>
    <property type="match status" value="1"/>
</dbReference>
<keyword evidence="5" id="KW-1185">Reference proteome</keyword>
<dbReference type="KEGG" id="mspg:F6B93_20670"/>
<dbReference type="InterPro" id="IPR036874">
    <property type="entry name" value="Carbonic_anhydrase_sf"/>
</dbReference>
<dbReference type="GO" id="GO:0004089">
    <property type="term" value="F:carbonate dehydratase activity"/>
    <property type="evidence" value="ECO:0007669"/>
    <property type="project" value="InterPro"/>
</dbReference>
<dbReference type="Proteomes" id="UP000682202">
    <property type="component" value="Chromosome"/>
</dbReference>
<dbReference type="SUPFAM" id="SSF53056">
    <property type="entry name" value="beta-carbonic anhydrase, cab"/>
    <property type="match status" value="1"/>
</dbReference>
<evidence type="ECO:0000256" key="1">
    <source>
        <dbReference type="ARBA" id="ARBA00006217"/>
    </source>
</evidence>
<dbReference type="PANTHER" id="PTHR11002:SF79">
    <property type="entry name" value="CARBONIC ANHYDRASE 2"/>
    <property type="match status" value="1"/>
</dbReference>
<comment type="function">
    <text evidence="2">Catalyzes the reversible hydration of carbon dioxide to form bicarbonate.</text>
</comment>
<proteinExistence type="inferred from homology"/>
<comment type="cofactor">
    <cofactor evidence="3">
        <name>Zn(2+)</name>
        <dbReference type="ChEBI" id="CHEBI:29105"/>
    </cofactor>
    <text evidence="3">Binds 1 zinc ion per subunit.</text>
</comment>
<keyword evidence="3" id="KW-0862">Zinc</keyword>
<organism evidence="4 5">
    <name type="scientific">Mycobacterium spongiae</name>
    <dbReference type="NCBI Taxonomy" id="886343"/>
    <lineage>
        <taxon>Bacteria</taxon>
        <taxon>Bacillati</taxon>
        <taxon>Actinomycetota</taxon>
        <taxon>Actinomycetes</taxon>
        <taxon>Mycobacteriales</taxon>
        <taxon>Mycobacteriaceae</taxon>
        <taxon>Mycobacterium</taxon>
    </lineage>
</organism>
<dbReference type="InterPro" id="IPR001765">
    <property type="entry name" value="Carbonic_anhydrase"/>
</dbReference>